<keyword evidence="9 10" id="KW-0326">Glycosidase</keyword>
<dbReference type="Pfam" id="PF01120">
    <property type="entry name" value="Alpha_L_fucos"/>
    <property type="match status" value="1"/>
</dbReference>
<dbReference type="PRINTS" id="PR00741">
    <property type="entry name" value="GLHYDRLASE29"/>
</dbReference>
<dbReference type="InterPro" id="IPR017853">
    <property type="entry name" value="GH"/>
</dbReference>
<dbReference type="AlphaFoldDB" id="A0A9Q1C283"/>
<evidence type="ECO:0000256" key="10">
    <source>
        <dbReference type="PIRNR" id="PIRNR001092"/>
    </source>
</evidence>
<comment type="catalytic activity">
    <reaction evidence="1">
        <text>a neolactoside IV(2)-alpha-Fuc-nLc4Cer(d18:1(4E)) + H2O = a neolactoside nLc4Cer(d18:1(4E)) + L-fucose</text>
        <dbReference type="Rhea" id="RHEA:48224"/>
        <dbReference type="ChEBI" id="CHEBI:2181"/>
        <dbReference type="ChEBI" id="CHEBI:15377"/>
        <dbReference type="ChEBI" id="CHEBI:17006"/>
        <dbReference type="ChEBI" id="CHEBI:28691"/>
    </reaction>
    <physiologicalReaction direction="left-to-right" evidence="1">
        <dbReference type="Rhea" id="RHEA:48225"/>
    </physiologicalReaction>
</comment>
<feature type="domain" description="Alpha-L-fucosidase C-terminal" evidence="14">
    <location>
        <begin position="388"/>
        <end position="476"/>
    </location>
</feature>
<organism evidence="15 16">
    <name type="scientific">Holothuria leucospilota</name>
    <name type="common">Black long sea cucumber</name>
    <name type="synonym">Mertensiothuria leucospilota</name>
    <dbReference type="NCBI Taxonomy" id="206669"/>
    <lineage>
        <taxon>Eukaryota</taxon>
        <taxon>Metazoa</taxon>
        <taxon>Echinodermata</taxon>
        <taxon>Eleutherozoa</taxon>
        <taxon>Echinozoa</taxon>
        <taxon>Holothuroidea</taxon>
        <taxon>Aspidochirotacea</taxon>
        <taxon>Aspidochirotida</taxon>
        <taxon>Holothuriidae</taxon>
        <taxon>Holothuria</taxon>
    </lineage>
</organism>
<gene>
    <name evidence="15" type="ORF">HOLleu_18037</name>
</gene>
<evidence type="ECO:0000259" key="14">
    <source>
        <dbReference type="Pfam" id="PF16757"/>
    </source>
</evidence>
<feature type="domain" description="Glycoside hydrolase family 29 N-terminal" evidence="13">
    <location>
        <begin position="43"/>
        <end position="377"/>
    </location>
</feature>
<evidence type="ECO:0000256" key="5">
    <source>
        <dbReference type="ARBA" id="ARBA00012662"/>
    </source>
</evidence>
<comment type="caution">
    <text evidence="15">The sequence shown here is derived from an EMBL/GenBank/DDBJ whole genome shotgun (WGS) entry which is preliminary data.</text>
</comment>
<dbReference type="PIRSF" id="PIRSF001092">
    <property type="entry name" value="Alpha-L-fucosidase"/>
    <property type="match status" value="1"/>
</dbReference>
<evidence type="ECO:0000313" key="16">
    <source>
        <dbReference type="Proteomes" id="UP001152320"/>
    </source>
</evidence>
<keyword evidence="7 10" id="KW-0378">Hydrolase</keyword>
<keyword evidence="6" id="KW-0732">Signal</keyword>
<dbReference type="InterPro" id="IPR057739">
    <property type="entry name" value="Glyco_hydro_29_N"/>
</dbReference>
<keyword evidence="16" id="KW-1185">Reference proteome</keyword>
<dbReference type="OrthoDB" id="6039950at2759"/>
<keyword evidence="12" id="KW-1133">Transmembrane helix</keyword>
<dbReference type="InterPro" id="IPR018526">
    <property type="entry name" value="Glyco_hydro_29_CS"/>
</dbReference>
<dbReference type="PANTHER" id="PTHR10030">
    <property type="entry name" value="ALPHA-L-FUCOSIDASE"/>
    <property type="match status" value="1"/>
</dbReference>
<protein>
    <recommendedName>
        <fullName evidence="5">alpha-L-fucosidase</fullName>
        <ecNumber evidence="5">3.2.1.51</ecNumber>
    </recommendedName>
</protein>
<dbReference type="Gene3D" id="3.20.20.80">
    <property type="entry name" value="Glycosidases"/>
    <property type="match status" value="1"/>
</dbReference>
<proteinExistence type="inferred from homology"/>
<dbReference type="FunFam" id="3.20.20.80:FF:000027">
    <property type="entry name" value="Alpha-L-fucosidase"/>
    <property type="match status" value="1"/>
</dbReference>
<dbReference type="EMBL" id="JAIZAY010000008">
    <property type="protein sequence ID" value="KAJ8037262.1"/>
    <property type="molecule type" value="Genomic_DNA"/>
</dbReference>
<evidence type="ECO:0000259" key="13">
    <source>
        <dbReference type="Pfam" id="PF01120"/>
    </source>
</evidence>
<feature type="transmembrane region" description="Helical" evidence="12">
    <location>
        <begin position="20"/>
        <end position="39"/>
    </location>
</feature>
<keyword evidence="8" id="KW-0325">Glycoprotein</keyword>
<dbReference type="GO" id="GO:0006004">
    <property type="term" value="P:fucose metabolic process"/>
    <property type="evidence" value="ECO:0007669"/>
    <property type="project" value="InterPro"/>
</dbReference>
<evidence type="ECO:0000256" key="7">
    <source>
        <dbReference type="ARBA" id="ARBA00022801"/>
    </source>
</evidence>
<dbReference type="PANTHER" id="PTHR10030:SF37">
    <property type="entry name" value="ALPHA-L-FUCOSIDASE-RELATED"/>
    <property type="match status" value="1"/>
</dbReference>
<dbReference type="Gene3D" id="2.60.40.1180">
    <property type="entry name" value="Golgi alpha-mannosidase II"/>
    <property type="match status" value="1"/>
</dbReference>
<evidence type="ECO:0000256" key="6">
    <source>
        <dbReference type="ARBA" id="ARBA00022729"/>
    </source>
</evidence>
<evidence type="ECO:0000256" key="9">
    <source>
        <dbReference type="ARBA" id="ARBA00023295"/>
    </source>
</evidence>
<comment type="catalytic activity">
    <reaction evidence="2">
        <text>a neolactoside IV(2)-alpha-Fuc-nLc4Cer(d18:0) + H2O = a neolactoside nLc4Cer(d18:0) + L-fucose</text>
        <dbReference type="Rhea" id="RHEA:49308"/>
        <dbReference type="ChEBI" id="CHEBI:2181"/>
        <dbReference type="ChEBI" id="CHEBI:15377"/>
        <dbReference type="ChEBI" id="CHEBI:91119"/>
        <dbReference type="ChEBI" id="CHEBI:91121"/>
    </reaction>
    <physiologicalReaction direction="left-to-right" evidence="2">
        <dbReference type="Rhea" id="RHEA:49309"/>
    </physiologicalReaction>
</comment>
<evidence type="ECO:0000256" key="3">
    <source>
        <dbReference type="ARBA" id="ARBA00004071"/>
    </source>
</evidence>
<evidence type="ECO:0000256" key="8">
    <source>
        <dbReference type="ARBA" id="ARBA00023180"/>
    </source>
</evidence>
<dbReference type="GO" id="GO:0004560">
    <property type="term" value="F:alpha-L-fucosidase activity"/>
    <property type="evidence" value="ECO:0007669"/>
    <property type="project" value="UniProtKB-EC"/>
</dbReference>
<comment type="function">
    <text evidence="3">Alpha-L-fucosidase is responsible for hydrolyzing the alpha-1,6-linked fucose joined to the reducing-end N-acetylglucosamine of the carbohydrate moieties of glycoproteins.</text>
</comment>
<accession>A0A9Q1C283</accession>
<evidence type="ECO:0000256" key="1">
    <source>
        <dbReference type="ARBA" id="ARBA00000321"/>
    </source>
</evidence>
<dbReference type="PROSITE" id="PS00385">
    <property type="entry name" value="ALPHA_L_FUCOSIDASE"/>
    <property type="match status" value="1"/>
</dbReference>
<dbReference type="SUPFAM" id="SSF51445">
    <property type="entry name" value="(Trans)glycosidases"/>
    <property type="match status" value="1"/>
</dbReference>
<dbReference type="GO" id="GO:0016139">
    <property type="term" value="P:glycoside catabolic process"/>
    <property type="evidence" value="ECO:0007669"/>
    <property type="project" value="TreeGrafter"/>
</dbReference>
<keyword evidence="12" id="KW-0812">Transmembrane</keyword>
<dbReference type="InterPro" id="IPR000933">
    <property type="entry name" value="Glyco_hydro_29"/>
</dbReference>
<dbReference type="SMART" id="SM00812">
    <property type="entry name" value="Alpha_L_fucos"/>
    <property type="match status" value="1"/>
</dbReference>
<dbReference type="GO" id="GO:0005764">
    <property type="term" value="C:lysosome"/>
    <property type="evidence" value="ECO:0007669"/>
    <property type="project" value="TreeGrafter"/>
</dbReference>
<dbReference type="InterPro" id="IPR013780">
    <property type="entry name" value="Glyco_hydro_b"/>
</dbReference>
<comment type="similarity">
    <text evidence="4 10">Belongs to the glycosyl hydrolase 29 family.</text>
</comment>
<dbReference type="EC" id="3.2.1.51" evidence="5"/>
<dbReference type="Pfam" id="PF16757">
    <property type="entry name" value="Fucosidase_C"/>
    <property type="match status" value="1"/>
</dbReference>
<sequence length="487" mass="56672">MSWEELLGKMLRIPVKVIRLALYCLLFLSVMEVVVYISGVQSGTVRYKPTWESLDSRPLPDWYDDAKFGIFMHWGVYSVPSYGSEWFWWNWQGQHKVDYEAFMRANYRPGFTYADFGPDFTAEFYKPKHWANVIASSGAKYVVLTSKHHEGYTLWPSKYSWNWNAKDVGSGRDLLGDLARAIRKTDVRFGLYFSLYEWFNPLYLLDKKNRFQTSQYIDLVMTPQLSEIVNNYRPEVIWADGDWEAFSSYWNSTNFLSWLYNDSPVKDTVVTNDRWGKECRCTHGGFYTCDDRYNPGHLVKHKWENCMTIDKLSWGYRRDASLSDYFTIEELIKTLMETVSCGGNLLMNVGPTHDGRIAPIFEERLRDMGKWLSVNGEAVYASRPWVHQNDSVTKDVWYTSKSDATYTYVYATILTWPLGNKLQLGGVRPSDVKGMEMLGYSGKVSWTERVPEGIVVTLPTFSPADAPCQWAWVLKISTPLSRKLRYY</sequence>
<evidence type="ECO:0000256" key="4">
    <source>
        <dbReference type="ARBA" id="ARBA00007951"/>
    </source>
</evidence>
<dbReference type="InterPro" id="IPR016286">
    <property type="entry name" value="FUC_metazoa-typ"/>
</dbReference>
<keyword evidence="12" id="KW-0472">Membrane</keyword>
<feature type="site" description="May be important for catalysis" evidence="11">
    <location>
        <position position="306"/>
    </location>
</feature>
<evidence type="ECO:0000256" key="11">
    <source>
        <dbReference type="PIRSR" id="PIRSR001092-1"/>
    </source>
</evidence>
<dbReference type="Proteomes" id="UP001152320">
    <property type="component" value="Chromosome 8"/>
</dbReference>
<evidence type="ECO:0000256" key="12">
    <source>
        <dbReference type="SAM" id="Phobius"/>
    </source>
</evidence>
<dbReference type="InterPro" id="IPR031919">
    <property type="entry name" value="Fucosidase_C"/>
</dbReference>
<evidence type="ECO:0000256" key="2">
    <source>
        <dbReference type="ARBA" id="ARBA00000419"/>
    </source>
</evidence>
<name>A0A9Q1C283_HOLLE</name>
<reference evidence="15" key="1">
    <citation type="submission" date="2021-10" db="EMBL/GenBank/DDBJ databases">
        <title>Tropical sea cucumber genome reveals ecological adaptation and Cuvierian tubules defense mechanism.</title>
        <authorList>
            <person name="Chen T."/>
        </authorList>
    </citation>
    <scope>NUCLEOTIDE SEQUENCE</scope>
    <source>
        <strain evidence="15">Nanhai2018</strain>
        <tissue evidence="15">Muscle</tissue>
    </source>
</reference>
<evidence type="ECO:0000313" key="15">
    <source>
        <dbReference type="EMBL" id="KAJ8037262.1"/>
    </source>
</evidence>